<dbReference type="RefSeq" id="WP_340274886.1">
    <property type="nucleotide sequence ID" value="NZ_JBAKIA010000007.1"/>
</dbReference>
<comment type="caution">
    <text evidence="1">The sequence shown here is derived from an EMBL/GenBank/DDBJ whole genome shotgun (WGS) entry which is preliminary data.</text>
</comment>
<name>A0ABU8TMJ3_9HYPH</name>
<organism evidence="1 2">
    <name type="scientific">Roseibium algae</name>
    <dbReference type="NCBI Taxonomy" id="3123038"/>
    <lineage>
        <taxon>Bacteria</taxon>
        <taxon>Pseudomonadati</taxon>
        <taxon>Pseudomonadota</taxon>
        <taxon>Alphaproteobacteria</taxon>
        <taxon>Hyphomicrobiales</taxon>
        <taxon>Stappiaceae</taxon>
        <taxon>Roseibium</taxon>
    </lineage>
</organism>
<dbReference type="InterPro" id="IPR009593">
    <property type="entry name" value="DUF1203"/>
</dbReference>
<proteinExistence type="predicted"/>
<evidence type="ECO:0000313" key="1">
    <source>
        <dbReference type="EMBL" id="MEJ8475033.1"/>
    </source>
</evidence>
<protein>
    <submittedName>
        <fullName evidence="1">DUF1203 domain-containing protein</fullName>
    </submittedName>
</protein>
<dbReference type="Proteomes" id="UP001385499">
    <property type="component" value="Unassembled WGS sequence"/>
</dbReference>
<gene>
    <name evidence="1" type="ORF">V6575_13120</name>
</gene>
<evidence type="ECO:0000313" key="2">
    <source>
        <dbReference type="Proteomes" id="UP001385499"/>
    </source>
</evidence>
<dbReference type="Pfam" id="PF06718">
    <property type="entry name" value="DUF1203"/>
    <property type="match status" value="1"/>
</dbReference>
<dbReference type="EMBL" id="JBAKIA010000007">
    <property type="protein sequence ID" value="MEJ8475033.1"/>
    <property type="molecule type" value="Genomic_DNA"/>
</dbReference>
<sequence>MAFQIQPLAGADFSYLSELSIEDLAAQHIKTYVAETKPGFPCRVSLADAEIGEKVFLLHYEHQPNDTPYRASHAIFVKAGAVSFKPEAGTIPESIASRLLSVRAFDASHAMIDAEVIEGREVEGIITRLFENSAVEYLHLHYARRGCFAAEVRRA</sequence>
<accession>A0ABU8TMJ3</accession>
<dbReference type="PIRSF" id="PIRSF034110">
    <property type="entry name" value="DUF1203"/>
    <property type="match status" value="1"/>
</dbReference>
<keyword evidence="2" id="KW-1185">Reference proteome</keyword>
<reference evidence="1 2" key="1">
    <citation type="submission" date="2024-02" db="EMBL/GenBank/DDBJ databases">
        <title>Roseibium algae sp. nov., isolated from marine alga (Grateloupia sp.), showing potential in myo-inositol conversion.</title>
        <authorList>
            <person name="Wang Y."/>
        </authorList>
    </citation>
    <scope>NUCLEOTIDE SEQUENCE [LARGE SCALE GENOMIC DNA]</scope>
    <source>
        <strain evidence="1 2">H3510</strain>
    </source>
</reference>